<feature type="domain" description="Glycosyl transferase family 1" evidence="2">
    <location>
        <begin position="210"/>
        <end position="381"/>
    </location>
</feature>
<keyword evidence="1" id="KW-0808">Transferase</keyword>
<evidence type="ECO:0000256" key="1">
    <source>
        <dbReference type="ARBA" id="ARBA00022679"/>
    </source>
</evidence>
<evidence type="ECO:0000259" key="2">
    <source>
        <dbReference type="Pfam" id="PF00534"/>
    </source>
</evidence>
<dbReference type="GO" id="GO:0016757">
    <property type="term" value="F:glycosyltransferase activity"/>
    <property type="evidence" value="ECO:0007669"/>
    <property type="project" value="InterPro"/>
</dbReference>
<dbReference type="RefSeq" id="WP_179607627.1">
    <property type="nucleotide sequence ID" value="NZ_BAABEH010000001.1"/>
</dbReference>
<dbReference type="Proteomes" id="UP000578352">
    <property type="component" value="Unassembled WGS sequence"/>
</dbReference>
<evidence type="ECO:0000313" key="4">
    <source>
        <dbReference type="Proteomes" id="UP000578352"/>
    </source>
</evidence>
<dbReference type="InterPro" id="IPR001296">
    <property type="entry name" value="Glyco_trans_1"/>
</dbReference>
<reference evidence="3 4" key="1">
    <citation type="submission" date="2020-07" db="EMBL/GenBank/DDBJ databases">
        <title>Sequencing the genomes of 1000 actinobacteria strains.</title>
        <authorList>
            <person name="Klenk H.-P."/>
        </authorList>
    </citation>
    <scope>NUCLEOTIDE SEQUENCE [LARGE SCALE GENOMIC DNA]</scope>
    <source>
        <strain evidence="3 4">DSM 15165</strain>
    </source>
</reference>
<protein>
    <recommendedName>
        <fullName evidence="2">Glycosyl transferase family 1 domain-containing protein</fullName>
    </recommendedName>
</protein>
<gene>
    <name evidence="3" type="ORF">HNR13_003355</name>
</gene>
<organism evidence="3 4">
    <name type="scientific">Leifsonia shinshuensis</name>
    <dbReference type="NCBI Taxonomy" id="150026"/>
    <lineage>
        <taxon>Bacteria</taxon>
        <taxon>Bacillati</taxon>
        <taxon>Actinomycetota</taxon>
        <taxon>Actinomycetes</taxon>
        <taxon>Micrococcales</taxon>
        <taxon>Microbacteriaceae</taxon>
        <taxon>Leifsonia</taxon>
    </lineage>
</organism>
<evidence type="ECO:0000313" key="3">
    <source>
        <dbReference type="EMBL" id="NYJ25068.1"/>
    </source>
</evidence>
<name>A0A853CX40_9MICO</name>
<sequence>MSVTAPSPAPRRRILVVTPDTLGELMAGPAIRSWEIAKALSATADVRLVSTTKSTISADAFHVAFSDEAALRGHVEWAEVLVFQGHILRSYPWIKDTDTIIVADIYDPMHLEQLEQGKDLEPVDRLAVAIDTVEVLNDQLERADFLVCASEKQRDFWLGQLAGLARINPATYDRDPSLRTLLDVVPFGVQNEPPVQKKHGIKGTVPGIGPDDKVIIWGGGIYNWFDPLTLIDAVAIAREAHPDLRLFFLGAAHPNPNIPTMRMAVAARERAEELGLLGETVFFNASWVPYTDRADFLLDADLGVSTHYEHLETAFSFRTRILDYLWASLPIISTDGDTFAGIIREHDLGRVVAPEDPHALARAIEELLYDGDARARIAANIAEYSKDHTWEKTLQPLLAFCADPSPAPDHVQGIVSERTRIANDLRTRIAGLESSSSWRVTRPLRTVSTWASRRGRQL</sequence>
<dbReference type="EMBL" id="JACCFL010000001">
    <property type="protein sequence ID" value="NYJ25068.1"/>
    <property type="molecule type" value="Genomic_DNA"/>
</dbReference>
<dbReference type="Pfam" id="PF00534">
    <property type="entry name" value="Glycos_transf_1"/>
    <property type="match status" value="1"/>
</dbReference>
<dbReference type="PANTHER" id="PTHR12526:SF635">
    <property type="entry name" value="GLYCOSYL TRANSFERASE GROUP 1"/>
    <property type="match status" value="1"/>
</dbReference>
<dbReference type="AlphaFoldDB" id="A0A853CX40"/>
<dbReference type="Gene3D" id="3.40.50.2000">
    <property type="entry name" value="Glycogen Phosphorylase B"/>
    <property type="match status" value="1"/>
</dbReference>
<comment type="caution">
    <text evidence="3">The sequence shown here is derived from an EMBL/GenBank/DDBJ whole genome shotgun (WGS) entry which is preliminary data.</text>
</comment>
<accession>A0A853CX40</accession>
<dbReference type="PANTHER" id="PTHR12526">
    <property type="entry name" value="GLYCOSYLTRANSFERASE"/>
    <property type="match status" value="1"/>
</dbReference>
<dbReference type="CDD" id="cd03801">
    <property type="entry name" value="GT4_PimA-like"/>
    <property type="match status" value="1"/>
</dbReference>
<proteinExistence type="predicted"/>
<dbReference type="SUPFAM" id="SSF53756">
    <property type="entry name" value="UDP-Glycosyltransferase/glycogen phosphorylase"/>
    <property type="match status" value="1"/>
</dbReference>